<evidence type="ECO:0000256" key="1">
    <source>
        <dbReference type="ARBA" id="ARBA00006704"/>
    </source>
</evidence>
<feature type="transmembrane region" description="Helical" evidence="2">
    <location>
        <begin position="37"/>
        <end position="54"/>
    </location>
</feature>
<dbReference type="PANTHER" id="PTHR10031:SF32">
    <property type="entry name" value="ATP SYNTHASE LIPID-BINDING PROTEIN"/>
    <property type="match status" value="1"/>
</dbReference>
<dbReference type="InterPro" id="IPR035921">
    <property type="entry name" value="F/V-ATP_Csub_sf"/>
</dbReference>
<keyword evidence="2" id="KW-1133">Transmembrane helix</keyword>
<proteinExistence type="inferred from homology"/>
<name>A0A9X9Q6L8_GULGU</name>
<gene>
    <name evidence="3" type="ORF">BN2614_LOCUS1</name>
</gene>
<dbReference type="SUPFAM" id="SSF81333">
    <property type="entry name" value="F1F0 ATP synthase subunit C"/>
    <property type="match status" value="1"/>
</dbReference>
<dbReference type="GO" id="GO:0015078">
    <property type="term" value="F:proton transmembrane transporter activity"/>
    <property type="evidence" value="ECO:0007669"/>
    <property type="project" value="InterPro"/>
</dbReference>
<dbReference type="EMBL" id="CYRY02042745">
    <property type="protein sequence ID" value="VCX36632.1"/>
    <property type="molecule type" value="Genomic_DNA"/>
</dbReference>
<dbReference type="PANTHER" id="PTHR10031">
    <property type="entry name" value="ATP SYNTHASE LIPID-BINDING PROTEIN, MITOCHONDRIAL"/>
    <property type="match status" value="1"/>
</dbReference>
<comment type="caution">
    <text evidence="3">The sequence shown here is derived from an EMBL/GenBank/DDBJ whole genome shotgun (WGS) entry which is preliminary data.</text>
</comment>
<keyword evidence="4" id="KW-1185">Reference proteome</keyword>
<keyword evidence="2" id="KW-0472">Membrane</keyword>
<reference evidence="3 4" key="1">
    <citation type="submission" date="2018-10" db="EMBL/GenBank/DDBJ databases">
        <authorList>
            <person name="Ekblom R."/>
            <person name="Jareborg N."/>
        </authorList>
    </citation>
    <scope>NUCLEOTIDE SEQUENCE [LARGE SCALE GENOMIC DNA]</scope>
    <source>
        <tissue evidence="3">Muscle</tissue>
    </source>
</reference>
<organism evidence="3 4">
    <name type="scientific">Gulo gulo</name>
    <name type="common">Wolverine</name>
    <name type="synonym">Gluton</name>
    <dbReference type="NCBI Taxonomy" id="48420"/>
    <lineage>
        <taxon>Eukaryota</taxon>
        <taxon>Metazoa</taxon>
        <taxon>Chordata</taxon>
        <taxon>Craniata</taxon>
        <taxon>Vertebrata</taxon>
        <taxon>Euteleostomi</taxon>
        <taxon>Mammalia</taxon>
        <taxon>Eutheria</taxon>
        <taxon>Laurasiatheria</taxon>
        <taxon>Carnivora</taxon>
        <taxon>Caniformia</taxon>
        <taxon>Musteloidea</taxon>
        <taxon>Mustelidae</taxon>
        <taxon>Guloninae</taxon>
        <taxon>Gulo</taxon>
    </lineage>
</organism>
<dbReference type="InterPro" id="IPR038662">
    <property type="entry name" value="ATP_synth_F0_csu_sf"/>
</dbReference>
<comment type="similarity">
    <text evidence="1">Belongs to the ATPase C chain family.</text>
</comment>
<dbReference type="AlphaFoldDB" id="A0A9X9Q6L8"/>
<dbReference type="InterPro" id="IPR000454">
    <property type="entry name" value="ATP_synth_F0_csu"/>
</dbReference>
<evidence type="ECO:0000256" key="2">
    <source>
        <dbReference type="SAM" id="Phobius"/>
    </source>
</evidence>
<keyword evidence="2" id="KW-0812">Transmembrane</keyword>
<protein>
    <submittedName>
        <fullName evidence="3">Uncharacterized protein</fullName>
    </submittedName>
</protein>
<dbReference type="GO" id="GO:0045259">
    <property type="term" value="C:proton-transporting ATP synthase complex"/>
    <property type="evidence" value="ECO:0007669"/>
    <property type="project" value="InterPro"/>
</dbReference>
<evidence type="ECO:0000313" key="4">
    <source>
        <dbReference type="Proteomes" id="UP000269945"/>
    </source>
</evidence>
<dbReference type="GO" id="GO:0015986">
    <property type="term" value="P:proton motive force-driven ATP synthesis"/>
    <property type="evidence" value="ECO:0007669"/>
    <property type="project" value="InterPro"/>
</dbReference>
<evidence type="ECO:0000313" key="3">
    <source>
        <dbReference type="EMBL" id="VCX36632.1"/>
    </source>
</evidence>
<dbReference type="Proteomes" id="UP000269945">
    <property type="component" value="Unassembled WGS sequence"/>
</dbReference>
<sequence length="55" mass="6112">MVRVAGSGVGTETMFRSFIIGYAQNPSLKQQFISNDILEAMGVFCLMVFLMLFAM</sequence>
<accession>A0A9X9Q6L8</accession>
<dbReference type="Gene3D" id="1.20.20.10">
    <property type="entry name" value="F1F0 ATP synthase subunit C"/>
    <property type="match status" value="1"/>
</dbReference>